<evidence type="ECO:0000313" key="3">
    <source>
        <dbReference type="EMBL" id="RHG09710.1"/>
    </source>
</evidence>
<proteinExistence type="predicted"/>
<dbReference type="PANTHER" id="PTHR22916:SF3">
    <property type="entry name" value="UDP-GLCNAC:BETAGAL BETA-1,3-N-ACETYLGLUCOSAMINYLTRANSFERASE-LIKE PROTEIN 1"/>
    <property type="match status" value="1"/>
</dbReference>
<feature type="coiled-coil region" evidence="1">
    <location>
        <begin position="336"/>
        <end position="377"/>
    </location>
</feature>
<protein>
    <submittedName>
        <fullName evidence="3">Glycosyltransferase</fullName>
    </submittedName>
</protein>
<keyword evidence="3" id="KW-0808">Transferase</keyword>
<evidence type="ECO:0000313" key="4">
    <source>
        <dbReference type="Proteomes" id="UP000284112"/>
    </source>
</evidence>
<name>A0A414S399_9FIRM</name>
<gene>
    <name evidence="3" type="ORF">DW641_05415</name>
</gene>
<dbReference type="InterPro" id="IPR001173">
    <property type="entry name" value="Glyco_trans_2-like"/>
</dbReference>
<sequence>MKKDLVSVLMVNYNHADTIEQSIRSVLEQTYSKLQLIIVDDGSTDNSVEIINSIEDPRIEVYEEKENKQICAVTNIGMKKVRGEYFARIDSDDLWEKNKLELQVEYLNEHPEHKICFTHVSIIDENDQVVDSELEKLYAVDYERQEEWLETFFFLGNCLPMTSVLMTTKIMVEIGDFNIAYRQLHDFDYWIRIAKKYPMAVIPKKLARIRRYESETNNSNISEKNTTRTYNEYVDIRRHFFDEMSDEVLKKTFGKYFKNGNAESREELECEKAFLLCSPLGQGKAISNVGIEYFVNLFQNKMMTDILDKNYGLNAKKFYELTGEHLYNDWKLQEKIQIIKEKNKKFEKTIEDKESRIKVLEEELRLRNKIIEDYENSTSWKLTKPLRKIGTIVKK</sequence>
<dbReference type="Pfam" id="PF00535">
    <property type="entry name" value="Glycos_transf_2"/>
    <property type="match status" value="1"/>
</dbReference>
<reference evidence="3 4" key="1">
    <citation type="submission" date="2018-08" db="EMBL/GenBank/DDBJ databases">
        <title>A genome reference for cultivated species of the human gut microbiota.</title>
        <authorList>
            <person name="Zou Y."/>
            <person name="Xue W."/>
            <person name="Luo G."/>
        </authorList>
    </citation>
    <scope>NUCLEOTIDE SEQUENCE [LARGE SCALE GENOMIC DNA]</scope>
    <source>
        <strain evidence="3 4">AM23-13</strain>
    </source>
</reference>
<dbReference type="GO" id="GO:0016758">
    <property type="term" value="F:hexosyltransferase activity"/>
    <property type="evidence" value="ECO:0007669"/>
    <property type="project" value="UniProtKB-ARBA"/>
</dbReference>
<evidence type="ECO:0000256" key="1">
    <source>
        <dbReference type="SAM" id="Coils"/>
    </source>
</evidence>
<accession>A0A414S399</accession>
<dbReference type="InterPro" id="IPR029044">
    <property type="entry name" value="Nucleotide-diphossugar_trans"/>
</dbReference>
<dbReference type="EMBL" id="QRHW01000006">
    <property type="protein sequence ID" value="RHG09710.1"/>
    <property type="molecule type" value="Genomic_DNA"/>
</dbReference>
<feature type="domain" description="Glycosyltransferase 2-like" evidence="2">
    <location>
        <begin position="7"/>
        <end position="158"/>
    </location>
</feature>
<dbReference type="PANTHER" id="PTHR22916">
    <property type="entry name" value="GLYCOSYLTRANSFERASE"/>
    <property type="match status" value="1"/>
</dbReference>
<organism evidence="3 4">
    <name type="scientific">Dorea longicatena</name>
    <dbReference type="NCBI Taxonomy" id="88431"/>
    <lineage>
        <taxon>Bacteria</taxon>
        <taxon>Bacillati</taxon>
        <taxon>Bacillota</taxon>
        <taxon>Clostridia</taxon>
        <taxon>Lachnospirales</taxon>
        <taxon>Lachnospiraceae</taxon>
        <taxon>Dorea</taxon>
    </lineage>
</organism>
<dbReference type="Proteomes" id="UP000284112">
    <property type="component" value="Unassembled WGS sequence"/>
</dbReference>
<comment type="caution">
    <text evidence="3">The sequence shown here is derived from an EMBL/GenBank/DDBJ whole genome shotgun (WGS) entry which is preliminary data.</text>
</comment>
<dbReference type="Gene3D" id="3.90.550.10">
    <property type="entry name" value="Spore Coat Polysaccharide Biosynthesis Protein SpsA, Chain A"/>
    <property type="match status" value="1"/>
</dbReference>
<dbReference type="SUPFAM" id="SSF53448">
    <property type="entry name" value="Nucleotide-diphospho-sugar transferases"/>
    <property type="match status" value="1"/>
</dbReference>
<dbReference type="AlphaFoldDB" id="A0A414S399"/>
<dbReference type="RefSeq" id="WP_118309345.1">
    <property type="nucleotide sequence ID" value="NZ_QRHW01000006.1"/>
</dbReference>
<keyword evidence="1" id="KW-0175">Coiled coil</keyword>
<evidence type="ECO:0000259" key="2">
    <source>
        <dbReference type="Pfam" id="PF00535"/>
    </source>
</evidence>